<dbReference type="PANTHER" id="PTHR30514:SF18">
    <property type="entry name" value="RPIR-FAMILY TRANSCRIPTIONAL REGULATOR"/>
    <property type="match status" value="1"/>
</dbReference>
<dbReference type="InterPro" id="IPR046348">
    <property type="entry name" value="SIS_dom_sf"/>
</dbReference>
<dbReference type="PROSITE" id="PS51464">
    <property type="entry name" value="SIS"/>
    <property type="match status" value="1"/>
</dbReference>
<evidence type="ECO:0000256" key="2">
    <source>
        <dbReference type="ARBA" id="ARBA00023125"/>
    </source>
</evidence>
<evidence type="ECO:0000259" key="5">
    <source>
        <dbReference type="PROSITE" id="PS51464"/>
    </source>
</evidence>
<reference evidence="7" key="1">
    <citation type="journal article" date="2019" name="Int. J. Syst. Evol. Microbiol.">
        <title>The Global Catalogue of Microorganisms (GCM) 10K type strain sequencing project: providing services to taxonomists for standard genome sequencing and annotation.</title>
        <authorList>
            <consortium name="The Broad Institute Genomics Platform"/>
            <consortium name="The Broad Institute Genome Sequencing Center for Infectious Disease"/>
            <person name="Wu L."/>
            <person name="Ma J."/>
        </authorList>
    </citation>
    <scope>NUCLEOTIDE SEQUENCE [LARGE SCALE GENOMIC DNA]</scope>
    <source>
        <strain evidence="7">S1</strain>
    </source>
</reference>
<dbReference type="Proteomes" id="UP001597282">
    <property type="component" value="Unassembled WGS sequence"/>
</dbReference>
<dbReference type="SUPFAM" id="SSF53697">
    <property type="entry name" value="SIS domain"/>
    <property type="match status" value="1"/>
</dbReference>
<dbReference type="InterPro" id="IPR000281">
    <property type="entry name" value="HTH_RpiR"/>
</dbReference>
<dbReference type="InterPro" id="IPR001347">
    <property type="entry name" value="SIS_dom"/>
</dbReference>
<dbReference type="Gene3D" id="3.40.50.10490">
    <property type="entry name" value="Glucose-6-phosphate isomerase like protein, domain 1"/>
    <property type="match status" value="1"/>
</dbReference>
<name>A0ABW4C7M6_9BACL</name>
<dbReference type="Pfam" id="PF01418">
    <property type="entry name" value="HTH_6"/>
    <property type="match status" value="1"/>
</dbReference>
<gene>
    <name evidence="6" type="ORF">ACFQ4Y_07275</name>
</gene>
<evidence type="ECO:0000259" key="4">
    <source>
        <dbReference type="PROSITE" id="PS51071"/>
    </source>
</evidence>
<proteinExistence type="predicted"/>
<accession>A0ABW4C7M6</accession>
<comment type="caution">
    <text evidence="6">The sequence shown here is derived from an EMBL/GenBank/DDBJ whole genome shotgun (WGS) entry which is preliminary data.</text>
</comment>
<keyword evidence="3" id="KW-0804">Transcription</keyword>
<keyword evidence="2" id="KW-0238">DNA-binding</keyword>
<dbReference type="InterPro" id="IPR036388">
    <property type="entry name" value="WH-like_DNA-bd_sf"/>
</dbReference>
<evidence type="ECO:0000313" key="7">
    <source>
        <dbReference type="Proteomes" id="UP001597282"/>
    </source>
</evidence>
<dbReference type="Gene3D" id="1.10.10.10">
    <property type="entry name" value="Winged helix-like DNA-binding domain superfamily/Winged helix DNA-binding domain"/>
    <property type="match status" value="1"/>
</dbReference>
<feature type="domain" description="SIS" evidence="5">
    <location>
        <begin position="125"/>
        <end position="261"/>
    </location>
</feature>
<dbReference type="InterPro" id="IPR047640">
    <property type="entry name" value="RpiR-like"/>
</dbReference>
<dbReference type="PANTHER" id="PTHR30514">
    <property type="entry name" value="GLUCOKINASE"/>
    <property type="match status" value="1"/>
</dbReference>
<keyword evidence="7" id="KW-1185">Reference proteome</keyword>
<sequence>MSGPSFEELVKLHYDELSSGKQRVAKFMLNSLEEASYSTTVQLQKKIGVSETTIIRFAYALGFNGFSQMQKAIQREILSGNSQGDDEESGDVDGDKKVYADIIKKDIAILQETIKQLQVEDLEKATEFIGNAEKVLVVGHHTAYAAAYWFAATLGLMLPSIQLVDQKNAYQELLRVTDKTVIVAISFPRYRKDTYTITSKAKTGGCKVIAITDSELAPISRLADVSLLTKTNRDESGYNGISPVISLLNVLIVGVRQKKQKEISKRLLKLESFYEQDDSLFE</sequence>
<feature type="domain" description="HTH rpiR-type" evidence="4">
    <location>
        <begin position="4"/>
        <end position="80"/>
    </location>
</feature>
<evidence type="ECO:0000313" key="6">
    <source>
        <dbReference type="EMBL" id="MFD1426742.1"/>
    </source>
</evidence>
<protein>
    <submittedName>
        <fullName evidence="6">MurR/RpiR family transcriptional regulator</fullName>
    </submittedName>
</protein>
<dbReference type="InterPro" id="IPR009057">
    <property type="entry name" value="Homeodomain-like_sf"/>
</dbReference>
<dbReference type="CDD" id="cd05013">
    <property type="entry name" value="SIS_RpiR"/>
    <property type="match status" value="1"/>
</dbReference>
<evidence type="ECO:0000256" key="1">
    <source>
        <dbReference type="ARBA" id="ARBA00023015"/>
    </source>
</evidence>
<dbReference type="RefSeq" id="WP_380164107.1">
    <property type="nucleotide sequence ID" value="NZ_JBHTNU010000005.1"/>
</dbReference>
<dbReference type="InterPro" id="IPR035472">
    <property type="entry name" value="RpiR-like_SIS"/>
</dbReference>
<dbReference type="EMBL" id="JBHTNU010000005">
    <property type="protein sequence ID" value="MFD1426742.1"/>
    <property type="molecule type" value="Genomic_DNA"/>
</dbReference>
<dbReference type="Pfam" id="PF01380">
    <property type="entry name" value="SIS"/>
    <property type="match status" value="1"/>
</dbReference>
<dbReference type="PROSITE" id="PS51071">
    <property type="entry name" value="HTH_RPIR"/>
    <property type="match status" value="1"/>
</dbReference>
<evidence type="ECO:0000256" key="3">
    <source>
        <dbReference type="ARBA" id="ARBA00023163"/>
    </source>
</evidence>
<organism evidence="6 7">
    <name type="scientific">Kroppenstedtia sanguinis</name>
    <dbReference type="NCBI Taxonomy" id="1380684"/>
    <lineage>
        <taxon>Bacteria</taxon>
        <taxon>Bacillati</taxon>
        <taxon>Bacillota</taxon>
        <taxon>Bacilli</taxon>
        <taxon>Bacillales</taxon>
        <taxon>Thermoactinomycetaceae</taxon>
        <taxon>Kroppenstedtia</taxon>
    </lineage>
</organism>
<keyword evidence="1" id="KW-0805">Transcription regulation</keyword>
<dbReference type="SUPFAM" id="SSF46689">
    <property type="entry name" value="Homeodomain-like"/>
    <property type="match status" value="1"/>
</dbReference>